<sequence length="62" mass="6721">MIDSIEIDGVPAVVHFDAGAGLFRGEITLPRGSADFFAPDLPSLREEGRVSLRVLREALARL</sequence>
<evidence type="ECO:0000313" key="2">
    <source>
        <dbReference type="Proteomes" id="UP000033651"/>
    </source>
</evidence>
<keyword evidence="2" id="KW-1185">Reference proteome</keyword>
<comment type="caution">
    <text evidence="1">The sequence shown here is derived from an EMBL/GenBank/DDBJ whole genome shotgun (WGS) entry which is preliminary data.</text>
</comment>
<dbReference type="AlphaFoldDB" id="A0A0F3KPI9"/>
<dbReference type="PATRIC" id="fig|345309.4.peg.1888"/>
<protein>
    <submittedName>
        <fullName evidence="1">Uncharacterized protein</fullName>
    </submittedName>
</protein>
<name>A0A0F3KPI9_9GAMM</name>
<dbReference type="Proteomes" id="UP000033651">
    <property type="component" value="Unassembled WGS sequence"/>
</dbReference>
<accession>A0A0F3KPI9</accession>
<organism evidence="1 2">
    <name type="scientific">Luteibacter yeojuensis</name>
    <dbReference type="NCBI Taxonomy" id="345309"/>
    <lineage>
        <taxon>Bacteria</taxon>
        <taxon>Pseudomonadati</taxon>
        <taxon>Pseudomonadota</taxon>
        <taxon>Gammaproteobacteria</taxon>
        <taxon>Lysobacterales</taxon>
        <taxon>Rhodanobacteraceae</taxon>
        <taxon>Luteibacter</taxon>
    </lineage>
</organism>
<dbReference type="EMBL" id="JZRB01000026">
    <property type="protein sequence ID" value="KJV32039.1"/>
    <property type="molecule type" value="Genomic_DNA"/>
</dbReference>
<gene>
    <name evidence="1" type="ORF">VI08_12710</name>
</gene>
<reference evidence="1 2" key="1">
    <citation type="submission" date="2015-03" db="EMBL/GenBank/DDBJ databases">
        <title>Draft genome sequence of Luteibacter yeojuensis strain SU11.</title>
        <authorList>
            <person name="Sulaiman J."/>
            <person name="Priya K."/>
            <person name="Chan K.-G."/>
        </authorList>
    </citation>
    <scope>NUCLEOTIDE SEQUENCE [LARGE SCALE GENOMIC DNA]</scope>
    <source>
        <strain evidence="1 2">SU11</strain>
    </source>
</reference>
<evidence type="ECO:0000313" key="1">
    <source>
        <dbReference type="EMBL" id="KJV32039.1"/>
    </source>
</evidence>
<proteinExistence type="predicted"/>